<accession>A0ABV5GW06</accession>
<dbReference type="InterPro" id="IPR026341">
    <property type="entry name" value="T9SS_type_B"/>
</dbReference>
<dbReference type="Proteomes" id="UP001589590">
    <property type="component" value="Unassembled WGS sequence"/>
</dbReference>
<organism evidence="1 2">
    <name type="scientific">Algibacter miyuki</name>
    <dbReference type="NCBI Taxonomy" id="1306933"/>
    <lineage>
        <taxon>Bacteria</taxon>
        <taxon>Pseudomonadati</taxon>
        <taxon>Bacteroidota</taxon>
        <taxon>Flavobacteriia</taxon>
        <taxon>Flavobacteriales</taxon>
        <taxon>Flavobacteriaceae</taxon>
        <taxon>Algibacter</taxon>
    </lineage>
</organism>
<dbReference type="EMBL" id="JBHMFA010000001">
    <property type="protein sequence ID" value="MFB9103821.1"/>
    <property type="molecule type" value="Genomic_DNA"/>
</dbReference>
<protein>
    <submittedName>
        <fullName evidence="1">T9SS type B sorting domain-containing protein</fullName>
    </submittedName>
</protein>
<evidence type="ECO:0000313" key="1">
    <source>
        <dbReference type="EMBL" id="MFB9103821.1"/>
    </source>
</evidence>
<comment type="caution">
    <text evidence="1">The sequence shown here is derived from an EMBL/GenBank/DDBJ whole genome shotgun (WGS) entry which is preliminary data.</text>
</comment>
<proteinExistence type="predicted"/>
<dbReference type="NCBIfam" id="TIGR04131">
    <property type="entry name" value="Bac_Flav_CTERM"/>
    <property type="match status" value="1"/>
</dbReference>
<reference evidence="1 2" key="1">
    <citation type="submission" date="2024-09" db="EMBL/GenBank/DDBJ databases">
        <authorList>
            <person name="Sun Q."/>
            <person name="Mori K."/>
        </authorList>
    </citation>
    <scope>NUCLEOTIDE SEQUENCE [LARGE SCALE GENOMIC DNA]</scope>
    <source>
        <strain evidence="1 2">CECT 8300</strain>
    </source>
</reference>
<evidence type="ECO:0000313" key="2">
    <source>
        <dbReference type="Proteomes" id="UP001589590"/>
    </source>
</evidence>
<gene>
    <name evidence="1" type="ORF">ACFFU1_02835</name>
</gene>
<name>A0ABV5GW06_9FLAO</name>
<sequence length="639" mass="70574">MGNGTIGNGFDWHQIEDHTSFDTNGKCLIVNAATDPGEFYKTTITGLCENTTYEFSAWLINLVKANSFCATQPGGTIPINVSFEIWDATDANLLARGVTGNIAETSNPNWEKYGLVFETLASQNTVILKMINNGVGGCGNDLAIDDIEFKSCGDYVTTTEPSNSNAVSLCSTETPYNTTLTATPDFSVYSTHFYQWQISYDGVIWNDITSETNASLPVSISATSYYRTKIAQVAINLSNPQCVSFSTEYKAEVAILPPTPTLSCWQTATLNSTTCDWDITGTQPIQPTLECWQNATFNTATCSWDITGSQAIAPTTACYETATFNTSTCAWDVTGTQPIQPTLECWQNATFNTATCSWDITGSQAMAPTTACYETAAFNTTTCAWDVTGTQPIQPTLECWQSTTFNTTTCSWDIFGDQPGFIFENDIELCEFQTLILEPETSIANASYLWNTGETTETITIDSSGRFSVEITGNICDYETRIFNISTAETPLIETVTSHGNDIVISTLNMGNFLYSIDGNIFQPNSYFYNVDGGLYTIYVKSQNCSDIVTQQFLHFYIPKFFTPNNDGINDSFNLSGIEQYSASEVSIFDRYGKLLKFAKNSAFEWDGTYKNNQLSTGDYWYVIIIDGQKLTGHFTLKR</sequence>
<keyword evidence="2" id="KW-1185">Reference proteome</keyword>
<dbReference type="RefSeq" id="WP_377878418.1">
    <property type="nucleotide sequence ID" value="NZ_JBHMFA010000001.1"/>
</dbReference>
<dbReference type="Pfam" id="PF13585">
    <property type="entry name" value="CHU_C"/>
    <property type="match status" value="1"/>
</dbReference>